<dbReference type="EMBL" id="SSMQ01000019">
    <property type="protein sequence ID" value="TKD06401.1"/>
    <property type="molecule type" value="Genomic_DNA"/>
</dbReference>
<dbReference type="AlphaFoldDB" id="A0A4U1JAP8"/>
<keyword evidence="3" id="KW-1185">Reference proteome</keyword>
<reference evidence="2 3" key="1">
    <citation type="submission" date="2019-04" db="EMBL/GenBank/DDBJ databases">
        <authorList>
            <person name="Li Y."/>
            <person name="Wang J."/>
        </authorList>
    </citation>
    <scope>NUCLEOTIDE SEQUENCE [LARGE SCALE GENOMIC DNA]</scope>
    <source>
        <strain evidence="2 3">DSM 14668</strain>
    </source>
</reference>
<organism evidence="2 3">
    <name type="scientific">Polyangium fumosum</name>
    <dbReference type="NCBI Taxonomy" id="889272"/>
    <lineage>
        <taxon>Bacteria</taxon>
        <taxon>Pseudomonadati</taxon>
        <taxon>Myxococcota</taxon>
        <taxon>Polyangia</taxon>
        <taxon>Polyangiales</taxon>
        <taxon>Polyangiaceae</taxon>
        <taxon>Polyangium</taxon>
    </lineage>
</organism>
<feature type="region of interest" description="Disordered" evidence="1">
    <location>
        <begin position="74"/>
        <end position="98"/>
    </location>
</feature>
<evidence type="ECO:0000313" key="3">
    <source>
        <dbReference type="Proteomes" id="UP000309215"/>
    </source>
</evidence>
<proteinExistence type="predicted"/>
<sequence>MNPQAVLDLLTVLADGSIPADERLTQAIGAGSIPASVLLCFACDCADRALEKEREARREPEVSSVEAVRRTRQWIEGQWPRKPTPNEDKPSPGGPFGSIAMADAMLARNLSPARVLAGVGAEARRVVEAWEARAPAAAAEAAALVAEAAAEMAEAEAEAEHAWKAEESWTDVELDAAMQAAAARGPGAWAAKSEMDSGAIAARLSRRRKAAASRAAVEVSRLAATRAAEDAATSIPEETSAGFTSWFRSLWTPRTPSPDPVAARARAEQARCEEYVWHVAHLCALLTQDEPEP</sequence>
<evidence type="ECO:0000256" key="1">
    <source>
        <dbReference type="SAM" id="MobiDB-lite"/>
    </source>
</evidence>
<protein>
    <submittedName>
        <fullName evidence="2">Uncharacterized protein</fullName>
    </submittedName>
</protein>
<evidence type="ECO:0000313" key="2">
    <source>
        <dbReference type="EMBL" id="TKD06401.1"/>
    </source>
</evidence>
<comment type="caution">
    <text evidence="2">The sequence shown here is derived from an EMBL/GenBank/DDBJ whole genome shotgun (WGS) entry which is preliminary data.</text>
</comment>
<dbReference type="RefSeq" id="WP_136930541.1">
    <property type="nucleotide sequence ID" value="NZ_SSMQ01000019.1"/>
</dbReference>
<gene>
    <name evidence="2" type="ORF">E8A74_19465</name>
</gene>
<dbReference type="Proteomes" id="UP000309215">
    <property type="component" value="Unassembled WGS sequence"/>
</dbReference>
<name>A0A4U1JAP8_9BACT</name>
<accession>A0A4U1JAP8</accession>